<dbReference type="EMBL" id="CM042011">
    <property type="protein sequence ID" value="KAI3767592.1"/>
    <property type="molecule type" value="Genomic_DNA"/>
</dbReference>
<organism evidence="1 2">
    <name type="scientific">Cichorium intybus</name>
    <name type="common">Chicory</name>
    <dbReference type="NCBI Taxonomy" id="13427"/>
    <lineage>
        <taxon>Eukaryota</taxon>
        <taxon>Viridiplantae</taxon>
        <taxon>Streptophyta</taxon>
        <taxon>Embryophyta</taxon>
        <taxon>Tracheophyta</taxon>
        <taxon>Spermatophyta</taxon>
        <taxon>Magnoliopsida</taxon>
        <taxon>eudicotyledons</taxon>
        <taxon>Gunneridae</taxon>
        <taxon>Pentapetalae</taxon>
        <taxon>asterids</taxon>
        <taxon>campanulids</taxon>
        <taxon>Asterales</taxon>
        <taxon>Asteraceae</taxon>
        <taxon>Cichorioideae</taxon>
        <taxon>Cichorieae</taxon>
        <taxon>Cichoriinae</taxon>
        <taxon>Cichorium</taxon>
    </lineage>
</organism>
<accession>A0ACB9FA94</accession>
<evidence type="ECO:0000313" key="1">
    <source>
        <dbReference type="EMBL" id="KAI3767592.1"/>
    </source>
</evidence>
<gene>
    <name evidence="1" type="ORF">L2E82_17837</name>
</gene>
<reference evidence="2" key="1">
    <citation type="journal article" date="2022" name="Mol. Ecol. Resour.">
        <title>The genomes of chicory, endive, great burdock and yacon provide insights into Asteraceae palaeo-polyploidization history and plant inulin production.</title>
        <authorList>
            <person name="Fan W."/>
            <person name="Wang S."/>
            <person name="Wang H."/>
            <person name="Wang A."/>
            <person name="Jiang F."/>
            <person name="Liu H."/>
            <person name="Zhao H."/>
            <person name="Xu D."/>
            <person name="Zhang Y."/>
        </authorList>
    </citation>
    <scope>NUCLEOTIDE SEQUENCE [LARGE SCALE GENOMIC DNA]</scope>
    <source>
        <strain evidence="2">cv. Punajuju</strain>
    </source>
</reference>
<name>A0ACB9FA94_CICIN</name>
<comment type="caution">
    <text evidence="1">The sequence shown here is derived from an EMBL/GenBank/DDBJ whole genome shotgun (WGS) entry which is preliminary data.</text>
</comment>
<proteinExistence type="predicted"/>
<reference evidence="1 2" key="2">
    <citation type="journal article" date="2022" name="Mol. Ecol. Resour.">
        <title>The genomes of chicory, endive, great burdock and yacon provide insights into Asteraceae paleo-polyploidization history and plant inulin production.</title>
        <authorList>
            <person name="Fan W."/>
            <person name="Wang S."/>
            <person name="Wang H."/>
            <person name="Wang A."/>
            <person name="Jiang F."/>
            <person name="Liu H."/>
            <person name="Zhao H."/>
            <person name="Xu D."/>
            <person name="Zhang Y."/>
        </authorList>
    </citation>
    <scope>NUCLEOTIDE SEQUENCE [LARGE SCALE GENOMIC DNA]</scope>
    <source>
        <strain evidence="2">cv. Punajuju</strain>
        <tissue evidence="1">Leaves</tissue>
    </source>
</reference>
<evidence type="ECO:0000313" key="2">
    <source>
        <dbReference type="Proteomes" id="UP001055811"/>
    </source>
</evidence>
<dbReference type="Proteomes" id="UP001055811">
    <property type="component" value="Linkage Group LG03"/>
</dbReference>
<protein>
    <submittedName>
        <fullName evidence="1">Uncharacterized protein</fullName>
    </submittedName>
</protein>
<keyword evidence="2" id="KW-1185">Reference proteome</keyword>
<sequence>MGCCISKCKSKRKRLDVNPNSIEDKLVISQSPPPPSRPPKRRNVQSPPSTTPASLTLSSASSSLSSASSSSSVGFCKVERSFSNDFLQSCAKENHQIVVLDPNKNIRQLQQLVPGSKQKRARASSPTLTRQKSIRVEKEISPNTYLNGRSTMRSPSPSRRFSGLASNHQRPLVLYTTNAYSESRCLVKANSRPPSPNRNVISKERTMYPKNKEKHGYVIGSNVGGVGVGEVSSMVNYSGPVAMTDIDNSHVALDCFIFL</sequence>